<reference evidence="9" key="1">
    <citation type="journal article" date="2019" name="Int. J. Syst. Evol. Microbiol.">
        <title>The Global Catalogue of Microorganisms (GCM) 10K type strain sequencing project: providing services to taxonomists for standard genome sequencing and annotation.</title>
        <authorList>
            <consortium name="The Broad Institute Genomics Platform"/>
            <consortium name="The Broad Institute Genome Sequencing Center for Infectious Disease"/>
            <person name="Wu L."/>
            <person name="Ma J."/>
        </authorList>
    </citation>
    <scope>NUCLEOTIDE SEQUENCE [LARGE SCALE GENOMIC DNA]</scope>
    <source>
        <strain evidence="9">DFY28</strain>
    </source>
</reference>
<dbReference type="Proteomes" id="UP001597237">
    <property type="component" value="Unassembled WGS sequence"/>
</dbReference>
<feature type="transmembrane region" description="Helical" evidence="6">
    <location>
        <begin position="66"/>
        <end position="88"/>
    </location>
</feature>
<comment type="similarity">
    <text evidence="2">Belongs to the UPF0382 family.</text>
</comment>
<dbReference type="PANTHER" id="PTHR43461">
    <property type="entry name" value="TRANSMEMBRANE PROTEIN 256"/>
    <property type="match status" value="1"/>
</dbReference>
<evidence type="ECO:0000256" key="5">
    <source>
        <dbReference type="ARBA" id="ARBA00023136"/>
    </source>
</evidence>
<feature type="signal peptide" evidence="7">
    <location>
        <begin position="1"/>
        <end position="25"/>
    </location>
</feature>
<keyword evidence="4 6" id="KW-1133">Transmembrane helix</keyword>
<evidence type="ECO:0000256" key="2">
    <source>
        <dbReference type="ARBA" id="ARBA00009694"/>
    </source>
</evidence>
<dbReference type="PANTHER" id="PTHR43461:SF1">
    <property type="entry name" value="TRANSMEMBRANE PROTEIN 256"/>
    <property type="match status" value="1"/>
</dbReference>
<comment type="caution">
    <text evidence="8">The sequence shown here is derived from an EMBL/GenBank/DDBJ whole genome shotgun (WGS) entry which is preliminary data.</text>
</comment>
<evidence type="ECO:0000313" key="9">
    <source>
        <dbReference type="Proteomes" id="UP001597237"/>
    </source>
</evidence>
<feature type="transmembrane region" description="Helical" evidence="6">
    <location>
        <begin position="94"/>
        <end position="117"/>
    </location>
</feature>
<keyword evidence="3 6" id="KW-0812">Transmembrane</keyword>
<dbReference type="EMBL" id="JBHUEY010000012">
    <property type="protein sequence ID" value="MFD1785735.1"/>
    <property type="molecule type" value="Genomic_DNA"/>
</dbReference>
<comment type="subcellular location">
    <subcellularLocation>
        <location evidence="1">Membrane</location>
        <topology evidence="1">Multi-pass membrane protein</topology>
    </subcellularLocation>
</comment>
<organism evidence="8 9">
    <name type="scientific">Phenylobacterium terrae</name>
    <dbReference type="NCBI Taxonomy" id="2665495"/>
    <lineage>
        <taxon>Bacteria</taxon>
        <taxon>Pseudomonadati</taxon>
        <taxon>Pseudomonadota</taxon>
        <taxon>Alphaproteobacteria</taxon>
        <taxon>Caulobacterales</taxon>
        <taxon>Caulobacteraceae</taxon>
        <taxon>Phenylobacterium</taxon>
    </lineage>
</organism>
<evidence type="ECO:0000256" key="1">
    <source>
        <dbReference type="ARBA" id="ARBA00004141"/>
    </source>
</evidence>
<evidence type="ECO:0000256" key="3">
    <source>
        <dbReference type="ARBA" id="ARBA00022692"/>
    </source>
</evidence>
<name>A0ABW4NAI1_9CAUL</name>
<evidence type="ECO:0000256" key="4">
    <source>
        <dbReference type="ARBA" id="ARBA00022989"/>
    </source>
</evidence>
<gene>
    <name evidence="8" type="ORF">ACFSC0_20250</name>
</gene>
<keyword evidence="9" id="KW-1185">Reference proteome</keyword>
<sequence>MWTARNWMTLAALLGLAAVAGGAFGAHGVADPKARSWLQTGAEYALAHVLATFACAILAQFGARRVGLAAGFFLAGVVLFTGSLFAMGLGGPRWLGAVTPIGGLSFMVGWAALAWAARGVRRP</sequence>
<dbReference type="Pfam" id="PF04241">
    <property type="entry name" value="DUF423"/>
    <property type="match status" value="1"/>
</dbReference>
<proteinExistence type="inferred from homology"/>
<dbReference type="InterPro" id="IPR006696">
    <property type="entry name" value="DUF423"/>
</dbReference>
<evidence type="ECO:0000313" key="8">
    <source>
        <dbReference type="EMBL" id="MFD1785735.1"/>
    </source>
</evidence>
<keyword evidence="7" id="KW-0732">Signal</keyword>
<evidence type="ECO:0000256" key="7">
    <source>
        <dbReference type="SAM" id="SignalP"/>
    </source>
</evidence>
<protein>
    <submittedName>
        <fullName evidence="8">DUF423 domain-containing protein</fullName>
    </submittedName>
</protein>
<feature type="chain" id="PRO_5047030410" evidence="7">
    <location>
        <begin position="26"/>
        <end position="123"/>
    </location>
</feature>
<accession>A0ABW4NAI1</accession>
<dbReference type="RefSeq" id="WP_377281770.1">
    <property type="nucleotide sequence ID" value="NZ_JBHRSI010000004.1"/>
</dbReference>
<feature type="transmembrane region" description="Helical" evidence="6">
    <location>
        <begin position="41"/>
        <end position="59"/>
    </location>
</feature>
<keyword evidence="5 6" id="KW-0472">Membrane</keyword>
<evidence type="ECO:0000256" key="6">
    <source>
        <dbReference type="SAM" id="Phobius"/>
    </source>
</evidence>